<evidence type="ECO:0000256" key="10">
    <source>
        <dbReference type="ARBA" id="ARBA00023204"/>
    </source>
</evidence>
<evidence type="ECO:0000256" key="16">
    <source>
        <dbReference type="SAM" id="MobiDB-lite"/>
    </source>
</evidence>
<evidence type="ECO:0000313" key="20">
    <source>
        <dbReference type="Proteomes" id="UP001596087"/>
    </source>
</evidence>
<dbReference type="Gene3D" id="3.40.50.300">
    <property type="entry name" value="P-loop containing nucleotide triphosphate hydrolases"/>
    <property type="match status" value="2"/>
</dbReference>
<evidence type="ECO:0000256" key="1">
    <source>
        <dbReference type="ARBA" id="ARBA00009922"/>
    </source>
</evidence>
<proteinExistence type="inferred from homology"/>
<dbReference type="InterPro" id="IPR013986">
    <property type="entry name" value="DExx_box_DNA_helicase_dom_sf"/>
</dbReference>
<dbReference type="InterPro" id="IPR000212">
    <property type="entry name" value="DNA_helicase_UvrD/REP"/>
</dbReference>
<evidence type="ECO:0000256" key="6">
    <source>
        <dbReference type="ARBA" id="ARBA00022806"/>
    </source>
</evidence>
<evidence type="ECO:0000256" key="15">
    <source>
        <dbReference type="PROSITE-ProRule" id="PRU00560"/>
    </source>
</evidence>
<evidence type="ECO:0000259" key="18">
    <source>
        <dbReference type="PROSITE" id="PS51217"/>
    </source>
</evidence>
<evidence type="ECO:0000313" key="19">
    <source>
        <dbReference type="EMBL" id="MFC5178333.1"/>
    </source>
</evidence>
<evidence type="ECO:0000259" key="17">
    <source>
        <dbReference type="PROSITE" id="PS51198"/>
    </source>
</evidence>
<dbReference type="PANTHER" id="PTHR11070">
    <property type="entry name" value="UVRD / RECB / PCRA DNA HELICASE FAMILY MEMBER"/>
    <property type="match status" value="1"/>
</dbReference>
<comment type="similarity">
    <text evidence="1">Belongs to the helicase family. UvrD subfamily.</text>
</comment>
<dbReference type="InterPro" id="IPR011604">
    <property type="entry name" value="PDDEXK-like_dom_sf"/>
</dbReference>
<accession>A0ABW0BMB1</accession>
<evidence type="ECO:0000256" key="14">
    <source>
        <dbReference type="ARBA" id="ARBA00048988"/>
    </source>
</evidence>
<comment type="caution">
    <text evidence="19">The sequence shown here is derived from an EMBL/GenBank/DDBJ whole genome shotgun (WGS) entry which is preliminary data.</text>
</comment>
<keyword evidence="6 15" id="KW-0347">Helicase</keyword>
<dbReference type="PANTHER" id="PTHR11070:SF59">
    <property type="entry name" value="DNA 3'-5' HELICASE"/>
    <property type="match status" value="1"/>
</dbReference>
<evidence type="ECO:0000256" key="9">
    <source>
        <dbReference type="ARBA" id="ARBA00023125"/>
    </source>
</evidence>
<dbReference type="RefSeq" id="WP_378591912.1">
    <property type="nucleotide sequence ID" value="NZ_JBHSKD010000023.1"/>
</dbReference>
<dbReference type="InterPro" id="IPR014017">
    <property type="entry name" value="DNA_helicase_UvrD-like_C"/>
</dbReference>
<keyword evidence="7" id="KW-0269">Exonuclease</keyword>
<dbReference type="InterPro" id="IPR027417">
    <property type="entry name" value="P-loop_NTPase"/>
</dbReference>
<keyword evidence="10" id="KW-0234">DNA repair</keyword>
<dbReference type="CDD" id="cd17932">
    <property type="entry name" value="DEXQc_UvrD"/>
    <property type="match status" value="1"/>
</dbReference>
<keyword evidence="5 15" id="KW-0378">Hydrolase</keyword>
<dbReference type="SUPFAM" id="SSF52540">
    <property type="entry name" value="P-loop containing nucleoside triphosphate hydrolases"/>
    <property type="match status" value="1"/>
</dbReference>
<reference evidence="20" key="1">
    <citation type="journal article" date="2019" name="Int. J. Syst. Evol. Microbiol.">
        <title>The Global Catalogue of Microorganisms (GCM) 10K type strain sequencing project: providing services to taxonomists for standard genome sequencing and annotation.</title>
        <authorList>
            <consortium name="The Broad Institute Genomics Platform"/>
            <consortium name="The Broad Institute Genome Sequencing Center for Infectious Disease"/>
            <person name="Wu L."/>
            <person name="Ma J."/>
        </authorList>
    </citation>
    <scope>NUCLEOTIDE SEQUENCE [LARGE SCALE GENOMIC DNA]</scope>
    <source>
        <strain evidence="20">DFY41</strain>
    </source>
</reference>
<evidence type="ECO:0000256" key="12">
    <source>
        <dbReference type="ARBA" id="ARBA00034617"/>
    </source>
</evidence>
<comment type="catalytic activity">
    <reaction evidence="14">
        <text>ATP + H2O = ADP + phosphate + H(+)</text>
        <dbReference type="Rhea" id="RHEA:13065"/>
        <dbReference type="ChEBI" id="CHEBI:15377"/>
        <dbReference type="ChEBI" id="CHEBI:15378"/>
        <dbReference type="ChEBI" id="CHEBI:30616"/>
        <dbReference type="ChEBI" id="CHEBI:43474"/>
        <dbReference type="ChEBI" id="CHEBI:456216"/>
        <dbReference type="EC" id="5.6.2.4"/>
    </reaction>
</comment>
<evidence type="ECO:0000256" key="11">
    <source>
        <dbReference type="ARBA" id="ARBA00023235"/>
    </source>
</evidence>
<feature type="binding site" evidence="15">
    <location>
        <begin position="49"/>
        <end position="56"/>
    </location>
    <ligand>
        <name>ATP</name>
        <dbReference type="ChEBI" id="CHEBI:30616"/>
    </ligand>
</feature>
<protein>
    <recommendedName>
        <fullName evidence="13">DNA 3'-5' helicase</fullName>
        <ecNumber evidence="13">5.6.2.4</ecNumber>
    </recommendedName>
</protein>
<evidence type="ECO:0000256" key="8">
    <source>
        <dbReference type="ARBA" id="ARBA00022840"/>
    </source>
</evidence>
<dbReference type="Gene3D" id="1.10.486.10">
    <property type="entry name" value="PCRA, domain 4"/>
    <property type="match status" value="1"/>
</dbReference>
<dbReference type="Proteomes" id="UP001596087">
    <property type="component" value="Unassembled WGS sequence"/>
</dbReference>
<keyword evidence="20" id="KW-1185">Reference proteome</keyword>
<evidence type="ECO:0000256" key="2">
    <source>
        <dbReference type="ARBA" id="ARBA00022722"/>
    </source>
</evidence>
<dbReference type="Pfam" id="PF13361">
    <property type="entry name" value="UvrD_C"/>
    <property type="match status" value="1"/>
</dbReference>
<dbReference type="Gene3D" id="1.10.10.160">
    <property type="match status" value="1"/>
</dbReference>
<dbReference type="EC" id="5.6.2.4" evidence="13"/>
<feature type="domain" description="UvrD-like helicase C-terminal" evidence="18">
    <location>
        <begin position="334"/>
        <end position="648"/>
    </location>
</feature>
<keyword evidence="3 15" id="KW-0547">Nucleotide-binding</keyword>
<keyword evidence="8 15" id="KW-0067">ATP-binding</keyword>
<keyword evidence="11" id="KW-0413">Isomerase</keyword>
<comment type="catalytic activity">
    <reaction evidence="12">
        <text>Couples ATP hydrolysis with the unwinding of duplex DNA by translocating in the 3'-5' direction.</text>
        <dbReference type="EC" id="5.6.2.4"/>
    </reaction>
</comment>
<keyword evidence="9" id="KW-0238">DNA-binding</keyword>
<dbReference type="PROSITE" id="PS51198">
    <property type="entry name" value="UVRD_HELICASE_ATP_BIND"/>
    <property type="match status" value="1"/>
</dbReference>
<evidence type="ECO:0000256" key="3">
    <source>
        <dbReference type="ARBA" id="ARBA00022741"/>
    </source>
</evidence>
<dbReference type="InterPro" id="IPR014016">
    <property type="entry name" value="UvrD-like_ATP-bd"/>
</dbReference>
<dbReference type="EMBL" id="JBHSKD010000023">
    <property type="protein sequence ID" value="MFC5178333.1"/>
    <property type="molecule type" value="Genomic_DNA"/>
</dbReference>
<evidence type="ECO:0000256" key="7">
    <source>
        <dbReference type="ARBA" id="ARBA00022839"/>
    </source>
</evidence>
<evidence type="ECO:0000256" key="4">
    <source>
        <dbReference type="ARBA" id="ARBA00022763"/>
    </source>
</evidence>
<organism evidence="19 20">
    <name type="scientific">Nocardioides taihuensis</name>
    <dbReference type="NCBI Taxonomy" id="1835606"/>
    <lineage>
        <taxon>Bacteria</taxon>
        <taxon>Bacillati</taxon>
        <taxon>Actinomycetota</taxon>
        <taxon>Actinomycetes</taxon>
        <taxon>Propionibacteriales</taxon>
        <taxon>Nocardioidaceae</taxon>
        <taxon>Nocardioides</taxon>
    </lineage>
</organism>
<feature type="region of interest" description="Disordered" evidence="16">
    <location>
        <begin position="1020"/>
        <end position="1039"/>
    </location>
</feature>
<dbReference type="InterPro" id="IPR038726">
    <property type="entry name" value="PDDEXK_AddAB-type"/>
</dbReference>
<keyword evidence="2" id="KW-0540">Nuclease</keyword>
<keyword evidence="4" id="KW-0227">DNA damage</keyword>
<dbReference type="Gene3D" id="3.90.320.10">
    <property type="match status" value="1"/>
</dbReference>
<feature type="domain" description="UvrD-like helicase ATP-binding" evidence="17">
    <location>
        <begin position="28"/>
        <end position="323"/>
    </location>
</feature>
<dbReference type="Pfam" id="PF12705">
    <property type="entry name" value="PDDEXK_1"/>
    <property type="match status" value="1"/>
</dbReference>
<dbReference type="Pfam" id="PF00580">
    <property type="entry name" value="UvrD-helicase"/>
    <property type="match status" value="1"/>
</dbReference>
<dbReference type="GO" id="GO:0004386">
    <property type="term" value="F:helicase activity"/>
    <property type="evidence" value="ECO:0007669"/>
    <property type="project" value="UniProtKB-KW"/>
</dbReference>
<name>A0ABW0BMB1_9ACTN</name>
<evidence type="ECO:0000256" key="13">
    <source>
        <dbReference type="ARBA" id="ARBA00034808"/>
    </source>
</evidence>
<sequence>MTPTATAAAPTPAAGYRLLAPGVAPEAPPLDADQQRVVDHEGGPLLVLAGPGTGKTTTLVEAIADRIERRGTAPDRVLALTFSRKAAEQLRDRVTARVGRTMSTPVSSTFHSFAYALIRHYSPAELYEAPLRLLSAPEQDVVLRELLSDHPESVAWPDSLARALGTRGFAREVHAVLSRAREKGLDGTELRALGEAEGLPELVAAGLFLDQYLTNLDHQGATDYADLIRRATIEAEAHRDELRARYRHVFVDEYQDTDPGQVALLRAIAGDGRDLVVVGDPHQSIYGFRGADVRGILDFPAAFPRLDGSPADVVALRTTRRFGPRLLVASQRVAHRLALPGSIPPEARAAFLEPAADAGDLGDGRVVVRTFDTERAEAEHLADLLRRAHLEDGVPWDQMAVLVRSGRSSIPPLRRSLGAAGVPVEVASDELPLVRDPAVLPLLDALRAVVNLDNDDVEHVDHIDAGRAEALLLSPLGGLDAGDLRRLGRALRTREKAVAATEVRPPLPSRELVRRAVVADGFLEGLAGPEAERARALTILLRDARAQLDDGATSEEVLWTLWSGTRWPERLRRSVEHGGGSARRAHRDLDAICALFEVAARAEEQRDHVGVRAFLSTLVAQQIPADTLAERGARGAAVRLLTAHRSKGLEWRLVVVAHVQQQGWPDLRRRSTLLQADRIGAGEVVPPVTTRELLLEERRLFYVACTRARQRLVVTAVRSPDDEGEQPSRFLEELGVTVDHVVGRPPRPLSMSGLVSELRRTLADPETSEPLRAAAARRLARLASETVGHRLLVPAADPGTWWGTRAATRSPAPVRPPDQPVPVSASVLKLMDVCPTHWFLSREAGGIARAHQSANLGELLHALAQRVAAGEIVAGPDDTDVLMAHVDEVWDRLEFRTPWSQQREHERVRAAIGKFLAWHHANPRELLATEAPFTTVVDLEGGEQVRLTGYADRIELDAEGRVVVVDLKSGRSAPSGTSVRGDLQLGLYQYAVDAGAVDELAGREAEAGGAELVQLGLEDGKPGATVQPQPAMPDDSPARRELRTKLARSARLLREETFPAVAGEHCRDCDFVPLCPIKSAGAVTAR</sequence>
<dbReference type="PROSITE" id="PS51217">
    <property type="entry name" value="UVRD_HELICASE_CTER"/>
    <property type="match status" value="1"/>
</dbReference>
<gene>
    <name evidence="19" type="ORF">ACFPGP_16765</name>
</gene>
<evidence type="ECO:0000256" key="5">
    <source>
        <dbReference type="ARBA" id="ARBA00022801"/>
    </source>
</evidence>